<comment type="caution">
    <text evidence="1">The sequence shown here is derived from an EMBL/GenBank/DDBJ whole genome shotgun (WGS) entry which is preliminary data.</text>
</comment>
<organism evidence="1 2">
    <name type="scientific">Dreissena polymorpha</name>
    <name type="common">Zebra mussel</name>
    <name type="synonym">Mytilus polymorpha</name>
    <dbReference type="NCBI Taxonomy" id="45954"/>
    <lineage>
        <taxon>Eukaryota</taxon>
        <taxon>Metazoa</taxon>
        <taxon>Spiralia</taxon>
        <taxon>Lophotrochozoa</taxon>
        <taxon>Mollusca</taxon>
        <taxon>Bivalvia</taxon>
        <taxon>Autobranchia</taxon>
        <taxon>Heteroconchia</taxon>
        <taxon>Euheterodonta</taxon>
        <taxon>Imparidentia</taxon>
        <taxon>Neoheterodontei</taxon>
        <taxon>Myida</taxon>
        <taxon>Dreissenoidea</taxon>
        <taxon>Dreissenidae</taxon>
        <taxon>Dreissena</taxon>
    </lineage>
</organism>
<sequence length="99" mass="10682">MYLLSFQPFVACQVGALVQGQQAQAEEGASPNSPAVKIILPFKFLSRSINEPIGNIPGVFMIVTLAKNDKYTDSTLREANPTAISLVCSRDVTLLLVNT</sequence>
<dbReference type="Proteomes" id="UP000828390">
    <property type="component" value="Unassembled WGS sequence"/>
</dbReference>
<gene>
    <name evidence="1" type="ORF">DPMN_100985</name>
</gene>
<proteinExistence type="predicted"/>
<name>A0A9D4R966_DREPO</name>
<evidence type="ECO:0000313" key="1">
    <source>
        <dbReference type="EMBL" id="KAH3858362.1"/>
    </source>
</evidence>
<reference evidence="1" key="1">
    <citation type="journal article" date="2019" name="bioRxiv">
        <title>The Genome of the Zebra Mussel, Dreissena polymorpha: A Resource for Invasive Species Research.</title>
        <authorList>
            <person name="McCartney M.A."/>
            <person name="Auch B."/>
            <person name="Kono T."/>
            <person name="Mallez S."/>
            <person name="Zhang Y."/>
            <person name="Obille A."/>
            <person name="Becker A."/>
            <person name="Abrahante J.E."/>
            <person name="Garbe J."/>
            <person name="Badalamenti J.P."/>
            <person name="Herman A."/>
            <person name="Mangelson H."/>
            <person name="Liachko I."/>
            <person name="Sullivan S."/>
            <person name="Sone E.D."/>
            <person name="Koren S."/>
            <person name="Silverstein K.A.T."/>
            <person name="Beckman K.B."/>
            <person name="Gohl D.M."/>
        </authorList>
    </citation>
    <scope>NUCLEOTIDE SEQUENCE</scope>
    <source>
        <strain evidence="1">Duluth1</strain>
        <tissue evidence="1">Whole animal</tissue>
    </source>
</reference>
<protein>
    <submittedName>
        <fullName evidence="1">Uncharacterized protein</fullName>
    </submittedName>
</protein>
<keyword evidence="2" id="KW-1185">Reference proteome</keyword>
<reference evidence="1" key="2">
    <citation type="submission" date="2020-11" db="EMBL/GenBank/DDBJ databases">
        <authorList>
            <person name="McCartney M.A."/>
            <person name="Auch B."/>
            <person name="Kono T."/>
            <person name="Mallez S."/>
            <person name="Becker A."/>
            <person name="Gohl D.M."/>
            <person name="Silverstein K.A.T."/>
            <person name="Koren S."/>
            <person name="Bechman K.B."/>
            <person name="Herman A."/>
            <person name="Abrahante J.E."/>
            <person name="Garbe J."/>
        </authorList>
    </citation>
    <scope>NUCLEOTIDE SEQUENCE</scope>
    <source>
        <strain evidence="1">Duluth1</strain>
        <tissue evidence="1">Whole animal</tissue>
    </source>
</reference>
<evidence type="ECO:0000313" key="2">
    <source>
        <dbReference type="Proteomes" id="UP000828390"/>
    </source>
</evidence>
<dbReference type="EMBL" id="JAIWYP010000003">
    <property type="protein sequence ID" value="KAH3858362.1"/>
    <property type="molecule type" value="Genomic_DNA"/>
</dbReference>
<dbReference type="AlphaFoldDB" id="A0A9D4R966"/>
<accession>A0A9D4R966</accession>